<gene>
    <name evidence="1" type="ORF">TNCT_721851</name>
</gene>
<evidence type="ECO:0000313" key="2">
    <source>
        <dbReference type="Proteomes" id="UP000887116"/>
    </source>
</evidence>
<reference evidence="1" key="1">
    <citation type="submission" date="2020-07" db="EMBL/GenBank/DDBJ databases">
        <title>Multicomponent nature underlies the extraordinary mechanical properties of spider dragline silk.</title>
        <authorList>
            <person name="Kono N."/>
            <person name="Nakamura H."/>
            <person name="Mori M."/>
            <person name="Yoshida Y."/>
            <person name="Ohtoshi R."/>
            <person name="Malay A.D."/>
            <person name="Moran D.A.P."/>
            <person name="Tomita M."/>
            <person name="Numata K."/>
            <person name="Arakawa K."/>
        </authorList>
    </citation>
    <scope>NUCLEOTIDE SEQUENCE</scope>
</reference>
<accession>A0A8X6J079</accession>
<name>A0A8X6J079_TRICU</name>
<protein>
    <submittedName>
        <fullName evidence="1">Uncharacterized protein</fullName>
    </submittedName>
</protein>
<sequence length="97" mass="11442">MDLKSCSNVFVWQDAVRRLKPLLDRKGSWFQLLTKGKQVWISINRFKPAFQFLNSESYASSPPQKDSRTILIHMSLLVRKSRYGRKVKLKLDSTLWK</sequence>
<proteinExistence type="predicted"/>
<organism evidence="1 2">
    <name type="scientific">Trichonephila clavata</name>
    <name type="common">Joro spider</name>
    <name type="synonym">Nephila clavata</name>
    <dbReference type="NCBI Taxonomy" id="2740835"/>
    <lineage>
        <taxon>Eukaryota</taxon>
        <taxon>Metazoa</taxon>
        <taxon>Ecdysozoa</taxon>
        <taxon>Arthropoda</taxon>
        <taxon>Chelicerata</taxon>
        <taxon>Arachnida</taxon>
        <taxon>Araneae</taxon>
        <taxon>Araneomorphae</taxon>
        <taxon>Entelegynae</taxon>
        <taxon>Araneoidea</taxon>
        <taxon>Nephilidae</taxon>
        <taxon>Trichonephila</taxon>
    </lineage>
</organism>
<evidence type="ECO:0000313" key="1">
    <source>
        <dbReference type="EMBL" id="GFR31744.1"/>
    </source>
</evidence>
<dbReference type="Proteomes" id="UP000887116">
    <property type="component" value="Unassembled WGS sequence"/>
</dbReference>
<comment type="caution">
    <text evidence="1">The sequence shown here is derived from an EMBL/GenBank/DDBJ whole genome shotgun (WGS) entry which is preliminary data.</text>
</comment>
<dbReference type="EMBL" id="BMAO01039481">
    <property type="protein sequence ID" value="GFR31744.1"/>
    <property type="molecule type" value="Genomic_DNA"/>
</dbReference>
<keyword evidence="2" id="KW-1185">Reference proteome</keyword>
<dbReference type="AlphaFoldDB" id="A0A8X6J079"/>